<accession>A0ABR6HW00</accession>
<keyword evidence="1" id="KW-0472">Membrane</keyword>
<keyword evidence="3" id="KW-1185">Reference proteome</keyword>
<evidence type="ECO:0000313" key="2">
    <source>
        <dbReference type="EMBL" id="MBB3774822.1"/>
    </source>
</evidence>
<sequence>MNVPPLLVQTMGSLAAILALAGLAWWLKLGGSPKLASDDDVRRAAGEVEDGFDPIAIARDTEGGAAIARDAQGRIMVIKRHGNRFAGRVLDADANATLNIDLGEAVLVVRTGQTLFGDIYLAVDDPKAWVATINGVSRPQDA</sequence>
<proteinExistence type="predicted"/>
<gene>
    <name evidence="2" type="ORF">FHS52_000765</name>
</gene>
<keyword evidence="1" id="KW-0812">Transmembrane</keyword>
<name>A0ABR6HW00_9SPHN</name>
<protein>
    <recommendedName>
        <fullName evidence="4">Type II secretion system protein GspC N-terminal domain-containing protein</fullName>
    </recommendedName>
</protein>
<organism evidence="2 3">
    <name type="scientific">Erythrobacter ramosus</name>
    <dbReference type="NCBI Taxonomy" id="35811"/>
    <lineage>
        <taxon>Bacteria</taxon>
        <taxon>Pseudomonadati</taxon>
        <taxon>Pseudomonadota</taxon>
        <taxon>Alphaproteobacteria</taxon>
        <taxon>Sphingomonadales</taxon>
        <taxon>Erythrobacteraceae</taxon>
        <taxon>Erythrobacter/Porphyrobacter group</taxon>
        <taxon>Erythrobacter</taxon>
    </lineage>
</organism>
<feature type="transmembrane region" description="Helical" evidence="1">
    <location>
        <begin position="6"/>
        <end position="27"/>
    </location>
</feature>
<dbReference type="RefSeq" id="WP_202390851.1">
    <property type="nucleotide sequence ID" value="NZ_BAAADZ010000002.1"/>
</dbReference>
<reference evidence="2 3" key="1">
    <citation type="submission" date="2020-08" db="EMBL/GenBank/DDBJ databases">
        <title>Genomic Encyclopedia of Type Strains, Phase IV (KMG-IV): sequencing the most valuable type-strain genomes for metagenomic binning, comparative biology and taxonomic classification.</title>
        <authorList>
            <person name="Goeker M."/>
        </authorList>
    </citation>
    <scope>NUCLEOTIDE SEQUENCE [LARGE SCALE GENOMIC DNA]</scope>
    <source>
        <strain evidence="2 3">DSM 8510</strain>
    </source>
</reference>
<keyword evidence="1" id="KW-1133">Transmembrane helix</keyword>
<dbReference type="Proteomes" id="UP000548685">
    <property type="component" value="Unassembled WGS sequence"/>
</dbReference>
<evidence type="ECO:0000313" key="3">
    <source>
        <dbReference type="Proteomes" id="UP000548685"/>
    </source>
</evidence>
<evidence type="ECO:0000256" key="1">
    <source>
        <dbReference type="SAM" id="Phobius"/>
    </source>
</evidence>
<evidence type="ECO:0008006" key="4">
    <source>
        <dbReference type="Google" id="ProtNLM"/>
    </source>
</evidence>
<dbReference type="EMBL" id="JACICE010000001">
    <property type="protein sequence ID" value="MBB3774822.1"/>
    <property type="molecule type" value="Genomic_DNA"/>
</dbReference>
<comment type="caution">
    <text evidence="2">The sequence shown here is derived from an EMBL/GenBank/DDBJ whole genome shotgun (WGS) entry which is preliminary data.</text>
</comment>